<protein>
    <submittedName>
        <fullName evidence="6">LysR family transcriptional regulator</fullName>
    </submittedName>
</protein>
<evidence type="ECO:0000259" key="5">
    <source>
        <dbReference type="PROSITE" id="PS50931"/>
    </source>
</evidence>
<dbReference type="InterPro" id="IPR005119">
    <property type="entry name" value="LysR_subst-bd"/>
</dbReference>
<evidence type="ECO:0000256" key="3">
    <source>
        <dbReference type="ARBA" id="ARBA00023125"/>
    </source>
</evidence>
<evidence type="ECO:0000256" key="1">
    <source>
        <dbReference type="ARBA" id="ARBA00009437"/>
    </source>
</evidence>
<dbReference type="InterPro" id="IPR036390">
    <property type="entry name" value="WH_DNA-bd_sf"/>
</dbReference>
<dbReference type="SUPFAM" id="SSF53850">
    <property type="entry name" value="Periplasmic binding protein-like II"/>
    <property type="match status" value="1"/>
</dbReference>
<dbReference type="InterPro" id="IPR000847">
    <property type="entry name" value="LysR_HTH_N"/>
</dbReference>
<dbReference type="CDD" id="cd05466">
    <property type="entry name" value="PBP2_LTTR_substrate"/>
    <property type="match status" value="1"/>
</dbReference>
<dbReference type="Pfam" id="PF03466">
    <property type="entry name" value="LysR_substrate"/>
    <property type="match status" value="1"/>
</dbReference>
<comment type="similarity">
    <text evidence="1">Belongs to the LysR transcriptional regulatory family.</text>
</comment>
<dbReference type="InterPro" id="IPR036388">
    <property type="entry name" value="WH-like_DNA-bd_sf"/>
</dbReference>
<keyword evidence="4" id="KW-0804">Transcription</keyword>
<evidence type="ECO:0000313" key="6">
    <source>
        <dbReference type="EMBL" id="NOU82748.1"/>
    </source>
</evidence>
<sequence length="300" mass="34233">MNKDALECFIKVYEKKSVTSAAKDLFISPQGLSKTIKLLELDVEAELFFRGPHGMEATDCGELLYARAKHLCYLMDDIKKEIGIMSGGKSTLNVLVNFSTTPSVPPDILFGFTNMYPQFQMRLREFPDEYPIGRIFQEEFDVGIVLGQQEIDNCEIELIQLCEVVAVVSKKHRLAGKDEISIMELEHEQLVLKSVEKGKEHSLIDKCLEHGFTPHVVHEFSNVATAHILCEESGYLAISVDLVEEFYNNENLKIIRLIEKIPQNIYLVSRKRDIQTRAVSLFLSYIKNYINEKTGHIDVE</sequence>
<dbReference type="SUPFAM" id="SSF46785">
    <property type="entry name" value="Winged helix' DNA-binding domain"/>
    <property type="match status" value="1"/>
</dbReference>
<dbReference type="EMBL" id="WHOB01000086">
    <property type="protein sequence ID" value="NOU82748.1"/>
    <property type="molecule type" value="Genomic_DNA"/>
</dbReference>
<dbReference type="PROSITE" id="PS50931">
    <property type="entry name" value="HTH_LYSR"/>
    <property type="match status" value="1"/>
</dbReference>
<accession>A0ABX1YSF4</accession>
<evidence type="ECO:0000256" key="2">
    <source>
        <dbReference type="ARBA" id="ARBA00023015"/>
    </source>
</evidence>
<dbReference type="PANTHER" id="PTHR30346:SF28">
    <property type="entry name" value="HTH-TYPE TRANSCRIPTIONAL REGULATOR CYNR"/>
    <property type="match status" value="1"/>
</dbReference>
<dbReference type="RefSeq" id="WP_171720048.1">
    <property type="nucleotide sequence ID" value="NZ_WHOB01000086.1"/>
</dbReference>
<gene>
    <name evidence="6" type="ORF">GC101_28190</name>
</gene>
<dbReference type="Gene3D" id="3.40.190.290">
    <property type="match status" value="1"/>
</dbReference>
<proteinExistence type="inferred from homology"/>
<organism evidence="6 7">
    <name type="scientific">Paenibacillus phytohabitans</name>
    <dbReference type="NCBI Taxonomy" id="2654978"/>
    <lineage>
        <taxon>Bacteria</taxon>
        <taxon>Bacillati</taxon>
        <taxon>Bacillota</taxon>
        <taxon>Bacilli</taxon>
        <taxon>Bacillales</taxon>
        <taxon>Paenibacillaceae</taxon>
        <taxon>Paenibacillus</taxon>
    </lineage>
</organism>
<feature type="domain" description="HTH lysR-type" evidence="5">
    <location>
        <begin position="1"/>
        <end position="58"/>
    </location>
</feature>
<keyword evidence="3" id="KW-0238">DNA-binding</keyword>
<comment type="caution">
    <text evidence="6">The sequence shown here is derived from an EMBL/GenBank/DDBJ whole genome shotgun (WGS) entry which is preliminary data.</text>
</comment>
<reference evidence="6 7" key="1">
    <citation type="submission" date="2019-10" db="EMBL/GenBank/DDBJ databases">
        <title>Description of Paenibacillus terricola sp. nov.</title>
        <authorList>
            <person name="Carlier A."/>
            <person name="Qi S."/>
        </authorList>
    </citation>
    <scope>NUCLEOTIDE SEQUENCE [LARGE SCALE GENOMIC DNA]</scope>
    <source>
        <strain evidence="6 7">LMG 31459</strain>
    </source>
</reference>
<name>A0ABX1YSF4_9BACL</name>
<dbReference type="Proteomes" id="UP000596857">
    <property type="component" value="Unassembled WGS sequence"/>
</dbReference>
<dbReference type="Pfam" id="PF00126">
    <property type="entry name" value="HTH_1"/>
    <property type="match status" value="1"/>
</dbReference>
<keyword evidence="7" id="KW-1185">Reference proteome</keyword>
<evidence type="ECO:0000313" key="7">
    <source>
        <dbReference type="Proteomes" id="UP000596857"/>
    </source>
</evidence>
<dbReference type="Gene3D" id="1.10.10.10">
    <property type="entry name" value="Winged helix-like DNA-binding domain superfamily/Winged helix DNA-binding domain"/>
    <property type="match status" value="1"/>
</dbReference>
<dbReference type="PANTHER" id="PTHR30346">
    <property type="entry name" value="TRANSCRIPTIONAL DUAL REGULATOR HCAR-RELATED"/>
    <property type="match status" value="1"/>
</dbReference>
<evidence type="ECO:0000256" key="4">
    <source>
        <dbReference type="ARBA" id="ARBA00023163"/>
    </source>
</evidence>
<keyword evidence="2" id="KW-0805">Transcription regulation</keyword>